<dbReference type="Proteomes" id="UP000019225">
    <property type="component" value="Chromosome"/>
</dbReference>
<dbReference type="Pfam" id="PF05108">
    <property type="entry name" value="T7SS_ESX1_EccB"/>
    <property type="match status" value="1"/>
</dbReference>
<dbReference type="PANTHER" id="PTHR40765">
    <property type="entry name" value="ESX-2 SECRETION SYSTEM ATPASE ECCB2"/>
    <property type="match status" value="1"/>
</dbReference>
<evidence type="ECO:0008006" key="4">
    <source>
        <dbReference type="Google" id="ProtNLM"/>
    </source>
</evidence>
<dbReference type="STRING" id="1449976.KALB_6050"/>
<protein>
    <recommendedName>
        <fullName evidence="4">Type VII secretion protein EccB</fullName>
    </recommendedName>
</protein>
<gene>
    <name evidence="2" type="ORF">KALB_6050</name>
</gene>
<dbReference type="GO" id="GO:0005576">
    <property type="term" value="C:extracellular region"/>
    <property type="evidence" value="ECO:0007669"/>
    <property type="project" value="TreeGrafter"/>
</dbReference>
<keyword evidence="1" id="KW-1133">Transmembrane helix</keyword>
<reference evidence="2 3" key="1">
    <citation type="journal article" date="2014" name="BMC Genomics">
        <title>Complete genome sequence of producer of the glycopeptide antibiotic Aculeximycin Kutzneria albida DSM 43870T, a representative of minor genus of Pseudonocardiaceae.</title>
        <authorList>
            <person name="Rebets Y."/>
            <person name="Tokovenko B."/>
            <person name="Lushchyk I."/>
            <person name="Ruckert C."/>
            <person name="Zaburannyi N."/>
            <person name="Bechthold A."/>
            <person name="Kalinowski J."/>
            <person name="Luzhetskyy A."/>
        </authorList>
    </citation>
    <scope>NUCLEOTIDE SEQUENCE [LARGE SCALE GENOMIC DNA]</scope>
    <source>
        <strain evidence="2">DSM 43870</strain>
    </source>
</reference>
<dbReference type="InterPro" id="IPR007795">
    <property type="entry name" value="T7SS_EccB"/>
</dbReference>
<feature type="transmembrane region" description="Helical" evidence="1">
    <location>
        <begin position="38"/>
        <end position="62"/>
    </location>
</feature>
<proteinExistence type="predicted"/>
<dbReference type="AlphaFoldDB" id="W5WF75"/>
<dbReference type="Gene3D" id="3.30.2390.20">
    <property type="entry name" value="Type VII secretion system EccB, repeat 1 domain"/>
    <property type="match status" value="1"/>
</dbReference>
<keyword evidence="3" id="KW-1185">Reference proteome</keyword>
<dbReference type="RefSeq" id="WP_420811811.1">
    <property type="nucleotide sequence ID" value="NZ_CP007155.1"/>
</dbReference>
<dbReference type="eggNOG" id="COG3266">
    <property type="taxonomic scope" value="Bacteria"/>
</dbReference>
<dbReference type="InterPro" id="IPR044857">
    <property type="entry name" value="T7SS_EccB_R1"/>
</dbReference>
<sequence>MLWTQRDQIQAYQFLRRRLVSALVSADANSPVSPSRRLVAGVAVGVGVALLVTAGFGVAGVLSPTGDADWKQGGQVLVEKETGARFVLGQDGLLHPVLNYASARLLAGGNGDKTTTVPASTLAGAARGHALGIAGAPDSLPAADHLLPPALTSCSWSSPDAPTAAEPVSTVLLGVSGGGRPLAPGQGLLVRSRSGDRYLIASGRRYRLPEDAALTALGYDGLPVLPVAGTWVDTVPAGQDLGLVSVPDSGASGPTVGGRSTRVGQVLSADNGVFYLVRKDSLATITQTEARLVVGNPANTGTRTVPVSTADIAAVPRAQASTVDENAGGYPRRVPAVDPASTGRLALCAAGGQITLGPAVPLPAGARTMPVPGRTDDRVANEVYVPPGSGALVNDGAAVYLVTDTGTKYPVSGADAVKALGYGSVSRQGVSTSLLSLLPTGPALDPRAAQRSTDGG</sequence>
<keyword evidence="1" id="KW-0472">Membrane</keyword>
<organism evidence="2 3">
    <name type="scientific">Kutzneria albida DSM 43870</name>
    <dbReference type="NCBI Taxonomy" id="1449976"/>
    <lineage>
        <taxon>Bacteria</taxon>
        <taxon>Bacillati</taxon>
        <taxon>Actinomycetota</taxon>
        <taxon>Actinomycetes</taxon>
        <taxon>Pseudonocardiales</taxon>
        <taxon>Pseudonocardiaceae</taxon>
        <taxon>Kutzneria</taxon>
    </lineage>
</organism>
<evidence type="ECO:0000256" key="1">
    <source>
        <dbReference type="SAM" id="Phobius"/>
    </source>
</evidence>
<keyword evidence="1" id="KW-0812">Transmembrane</keyword>
<dbReference type="EMBL" id="CP007155">
    <property type="protein sequence ID" value="AHH99410.1"/>
    <property type="molecule type" value="Genomic_DNA"/>
</dbReference>
<evidence type="ECO:0000313" key="2">
    <source>
        <dbReference type="EMBL" id="AHH99410.1"/>
    </source>
</evidence>
<dbReference type="NCBIfam" id="TIGR03919">
    <property type="entry name" value="T7SS_EccB"/>
    <property type="match status" value="1"/>
</dbReference>
<dbReference type="PATRIC" id="fig|1449976.3.peg.6072"/>
<dbReference type="HOGENOM" id="CLU_036302_1_1_11"/>
<dbReference type="PANTHER" id="PTHR40765:SF2">
    <property type="entry name" value="ESX-2 SECRETION SYSTEM ATPASE ECCB2"/>
    <property type="match status" value="1"/>
</dbReference>
<evidence type="ECO:0000313" key="3">
    <source>
        <dbReference type="Proteomes" id="UP000019225"/>
    </source>
</evidence>
<accession>W5WF75</accession>
<dbReference type="KEGG" id="kal:KALB_6050"/>
<name>W5WF75_9PSEU</name>